<gene>
    <name evidence="2" type="ORF">ABOD76_20665</name>
</gene>
<evidence type="ECO:0000313" key="2">
    <source>
        <dbReference type="EMBL" id="XBV87464.1"/>
    </source>
</evidence>
<name>A0AAU7UHT3_9DEIO</name>
<feature type="domain" description="DNA primase/polymerase bifunctional N-terminal" evidence="1">
    <location>
        <begin position="37"/>
        <end position="171"/>
    </location>
</feature>
<organism evidence="2">
    <name type="scientific">Deinococcus sonorensis KR-87</name>
    <dbReference type="NCBI Taxonomy" id="694439"/>
    <lineage>
        <taxon>Bacteria</taxon>
        <taxon>Thermotogati</taxon>
        <taxon>Deinococcota</taxon>
        <taxon>Deinococci</taxon>
        <taxon>Deinococcales</taxon>
        <taxon>Deinococcaceae</taxon>
        <taxon>Deinococcus</taxon>
    </lineage>
</organism>
<dbReference type="KEGG" id="dsc:ABOD76_20665"/>
<evidence type="ECO:0000259" key="1">
    <source>
        <dbReference type="SMART" id="SM00943"/>
    </source>
</evidence>
<dbReference type="InterPro" id="IPR015330">
    <property type="entry name" value="DNA_primase/pol_bifunc_N"/>
</dbReference>
<proteinExistence type="predicted"/>
<dbReference type="Pfam" id="PF22763">
    <property type="entry name" value="NrS1-1_pol-like_HBD"/>
    <property type="match status" value="1"/>
</dbReference>
<sequence length="292" mass="32500">MIDRSDRDPWASLPAEIRELTCWLPWVARRRANSKVAKIPVRRLGRSLYPVRPTDPDAWLTHQAALDEVTTGRASGIGVCLPTGMCVLDVDDVLINGRPSPEMRALVDDAASWTELSPSGQGLHLWFCAPQGLRPTRSDGLELLTCGQYVTVTGMPLPGSGCDLQPLPPALQERFAERRPVFPPRSVPVQAIDGDDAVARHLQSAIERQPRFRQLFRDGDTSAYDSHSEADLALCQMLRRLVGPDLDMIDLWFRRSALVRAKWLDDGYRERTIALTLRSGWTGSPPRNSDSA</sequence>
<keyword evidence="2" id="KW-0614">Plasmid</keyword>
<dbReference type="AlphaFoldDB" id="A0AAU7UHT3"/>
<geneLocation type="plasmid" evidence="2">
    <name>pDson02</name>
</geneLocation>
<dbReference type="EMBL" id="CP158300">
    <property type="protein sequence ID" value="XBV87464.1"/>
    <property type="molecule type" value="Genomic_DNA"/>
</dbReference>
<reference evidence="2" key="1">
    <citation type="submission" date="2024-06" db="EMBL/GenBank/DDBJ databases">
        <title>Draft Genome Sequence of Deinococcus sonorensis Type Strain KR-87, a Biofilm Producing Representative of the Genus Deinococcus.</title>
        <authorList>
            <person name="Boren L.S."/>
            <person name="Grosso R.A."/>
            <person name="Hugenberg-Cox A.N."/>
            <person name="Hill J.T.E."/>
            <person name="Albert C.M."/>
            <person name="Tuohy J.M."/>
        </authorList>
    </citation>
    <scope>NUCLEOTIDE SEQUENCE</scope>
    <source>
        <strain evidence="2">KR-87</strain>
        <plasmid evidence="2">pDson02</plasmid>
    </source>
</reference>
<dbReference type="InterPro" id="IPR054468">
    <property type="entry name" value="NrSPol-like_HBD"/>
</dbReference>
<dbReference type="RefSeq" id="WP_350245613.1">
    <property type="nucleotide sequence ID" value="NZ_CP158300.1"/>
</dbReference>
<accession>A0AAU7UHT3</accession>
<dbReference type="SMART" id="SM00943">
    <property type="entry name" value="Prim-Pol"/>
    <property type="match status" value="1"/>
</dbReference>
<protein>
    <recommendedName>
        <fullName evidence="1">DNA primase/polymerase bifunctional N-terminal domain-containing protein</fullName>
    </recommendedName>
</protein>